<evidence type="ECO:0000313" key="3">
    <source>
        <dbReference type="WBParaSite" id="HCON_00071458-00001"/>
    </source>
</evidence>
<dbReference type="OrthoDB" id="5875185at2759"/>
<sequence length="63" mass="7086">MMVRQRLLVVVYLIAVLALLSGVQADSPKDKKQVLMSDDGPSFMKRAPFLYRSHPALAVLMRL</sequence>
<keyword evidence="1" id="KW-0732">Signal</keyword>
<evidence type="ECO:0000256" key="1">
    <source>
        <dbReference type="SAM" id="SignalP"/>
    </source>
</evidence>
<accession>A0A7I4YBK1</accession>
<reference evidence="3" key="1">
    <citation type="submission" date="2020-12" db="UniProtKB">
        <authorList>
            <consortium name="WormBaseParasite"/>
        </authorList>
    </citation>
    <scope>IDENTIFICATION</scope>
    <source>
        <strain evidence="3">MHco3</strain>
    </source>
</reference>
<name>A0A7I4YBK1_HAECO</name>
<dbReference type="WBParaSite" id="HCON_00071458-00001">
    <property type="protein sequence ID" value="HCON_00071458-00001"/>
    <property type="gene ID" value="HCON_00071458"/>
</dbReference>
<protein>
    <submittedName>
        <fullName evidence="3">Uncharacterized protein</fullName>
    </submittedName>
</protein>
<evidence type="ECO:0000313" key="2">
    <source>
        <dbReference type="Proteomes" id="UP000025227"/>
    </source>
</evidence>
<organism evidence="2 3">
    <name type="scientific">Haemonchus contortus</name>
    <name type="common">Barber pole worm</name>
    <dbReference type="NCBI Taxonomy" id="6289"/>
    <lineage>
        <taxon>Eukaryota</taxon>
        <taxon>Metazoa</taxon>
        <taxon>Ecdysozoa</taxon>
        <taxon>Nematoda</taxon>
        <taxon>Chromadorea</taxon>
        <taxon>Rhabditida</taxon>
        <taxon>Rhabditina</taxon>
        <taxon>Rhabditomorpha</taxon>
        <taxon>Strongyloidea</taxon>
        <taxon>Trichostrongylidae</taxon>
        <taxon>Haemonchus</taxon>
    </lineage>
</organism>
<dbReference type="Proteomes" id="UP000025227">
    <property type="component" value="Unplaced"/>
</dbReference>
<feature type="signal peptide" evidence="1">
    <location>
        <begin position="1"/>
        <end position="25"/>
    </location>
</feature>
<feature type="chain" id="PRO_5029753882" evidence="1">
    <location>
        <begin position="26"/>
        <end position="63"/>
    </location>
</feature>
<dbReference type="AlphaFoldDB" id="A0A7I4YBK1"/>
<proteinExistence type="predicted"/>
<keyword evidence="2" id="KW-1185">Reference proteome</keyword>